<dbReference type="Proteomes" id="UP000198881">
    <property type="component" value="Unassembled WGS sequence"/>
</dbReference>
<sequence>MSPVRATLTGTWPGPDASQAVAAAVQELGAPYLPVIPELPARGPGSDPTGRTAVMLDELAVDLQPHGWRLTDTPGVDARRGASTWRADLNRLADAVGETGVELEEIVLRIVGPLTLAARLWLPGGERALSDSGARRDVADSLASGLAEQVRVVQSVTGAHRVTVVLAEPDAGQVLSGQVPTASGYRTVRSVPRVEARRAWSTVATAVAQSGGQNGAGVMFAPGLAQGDDDSGPSWTDLALLVSESLPPASVVAVEGPVAGGAVGEVTATEPTGSDTAPPLRGLVLPVPRLEGPGADPARWEVIAGWVEAGRTVVLGLDRPSSGTAAYAAVEATVRALLKDWERMGLDEELLGHLVLRGPGLADTTPDRALEVTRAVVRGAETLERMRVDGELAR</sequence>
<reference evidence="1 2" key="1">
    <citation type="submission" date="2016-10" db="EMBL/GenBank/DDBJ databases">
        <authorList>
            <person name="de Groot N.N."/>
        </authorList>
    </citation>
    <scope>NUCLEOTIDE SEQUENCE [LARGE SCALE GENOMIC DNA]</scope>
    <source>
        <strain evidence="1 2">CGMCC 1.7054</strain>
    </source>
</reference>
<accession>A0A1I7MEZ8</accession>
<dbReference type="EMBL" id="FPCG01000001">
    <property type="protein sequence ID" value="SFV20517.1"/>
    <property type="molecule type" value="Genomic_DNA"/>
</dbReference>
<dbReference type="AlphaFoldDB" id="A0A1I7MEZ8"/>
<dbReference type="RefSeq" id="WP_091693557.1">
    <property type="nucleotide sequence ID" value="NZ_FPCG01000001.1"/>
</dbReference>
<name>A0A1I7MEZ8_9MICC</name>
<organism evidence="1 2">
    <name type="scientific">Micrococcus terreus</name>
    <dbReference type="NCBI Taxonomy" id="574650"/>
    <lineage>
        <taxon>Bacteria</taxon>
        <taxon>Bacillati</taxon>
        <taxon>Actinomycetota</taxon>
        <taxon>Actinomycetes</taxon>
        <taxon>Micrococcales</taxon>
        <taxon>Micrococcaceae</taxon>
        <taxon>Micrococcus</taxon>
    </lineage>
</organism>
<evidence type="ECO:0000313" key="2">
    <source>
        <dbReference type="Proteomes" id="UP000198881"/>
    </source>
</evidence>
<protein>
    <recommendedName>
        <fullName evidence="3">Cobalamin-independent synthase, Catalytic domain</fullName>
    </recommendedName>
</protein>
<proteinExistence type="predicted"/>
<gene>
    <name evidence="1" type="ORF">SAMN04487966_101421</name>
</gene>
<dbReference type="STRING" id="574650.SAMN04487966_101421"/>
<dbReference type="OrthoDB" id="5242426at2"/>
<evidence type="ECO:0000313" key="1">
    <source>
        <dbReference type="EMBL" id="SFV20517.1"/>
    </source>
</evidence>
<evidence type="ECO:0008006" key="3">
    <source>
        <dbReference type="Google" id="ProtNLM"/>
    </source>
</evidence>
<keyword evidence="2" id="KW-1185">Reference proteome</keyword>